<proteinExistence type="predicted"/>
<dbReference type="EMBL" id="JANVFU010000010">
    <property type="protein sequence ID" value="KAJ3742340.1"/>
    <property type="molecule type" value="Genomic_DNA"/>
</dbReference>
<reference evidence="2 3" key="1">
    <citation type="journal article" date="2023" name="Proc. Natl. Acad. Sci. U.S.A.">
        <title>A global phylogenomic analysis of the shiitake genus Lentinula.</title>
        <authorList>
            <person name="Sierra-Patev S."/>
            <person name="Min B."/>
            <person name="Naranjo-Ortiz M."/>
            <person name="Looney B."/>
            <person name="Konkel Z."/>
            <person name="Slot J.C."/>
            <person name="Sakamoto Y."/>
            <person name="Steenwyk J.L."/>
            <person name="Rokas A."/>
            <person name="Carro J."/>
            <person name="Camarero S."/>
            <person name="Ferreira P."/>
            <person name="Molpeceres G."/>
            <person name="Ruiz-Duenas F.J."/>
            <person name="Serrano A."/>
            <person name="Henrissat B."/>
            <person name="Drula E."/>
            <person name="Hughes K.W."/>
            <person name="Mata J.L."/>
            <person name="Ishikawa N.K."/>
            <person name="Vargas-Isla R."/>
            <person name="Ushijima S."/>
            <person name="Smith C.A."/>
            <person name="Donoghue J."/>
            <person name="Ahrendt S."/>
            <person name="Andreopoulos W."/>
            <person name="He G."/>
            <person name="LaButti K."/>
            <person name="Lipzen A."/>
            <person name="Ng V."/>
            <person name="Riley R."/>
            <person name="Sandor L."/>
            <person name="Barry K."/>
            <person name="Martinez A.T."/>
            <person name="Xiao Y."/>
            <person name="Gibbons J.G."/>
            <person name="Terashima K."/>
            <person name="Grigoriev I.V."/>
            <person name="Hibbett D."/>
        </authorList>
    </citation>
    <scope>NUCLEOTIDE SEQUENCE [LARGE SCALE GENOMIC DNA]</scope>
    <source>
        <strain evidence="2 3">TFB7810</strain>
    </source>
</reference>
<dbReference type="CDD" id="cd17917">
    <property type="entry name" value="DEXHc_RHA-like"/>
    <property type="match status" value="1"/>
</dbReference>
<dbReference type="PANTHER" id="PTHR18934">
    <property type="entry name" value="ATP-DEPENDENT RNA HELICASE"/>
    <property type="match status" value="1"/>
</dbReference>
<protein>
    <recommendedName>
        <fullName evidence="1">Helicase ATP-binding domain-containing protein</fullName>
    </recommendedName>
</protein>
<organism evidence="2 3">
    <name type="scientific">Lentinula detonsa</name>
    <dbReference type="NCBI Taxonomy" id="2804962"/>
    <lineage>
        <taxon>Eukaryota</taxon>
        <taxon>Fungi</taxon>
        <taxon>Dikarya</taxon>
        <taxon>Basidiomycota</taxon>
        <taxon>Agaricomycotina</taxon>
        <taxon>Agaricomycetes</taxon>
        <taxon>Agaricomycetidae</taxon>
        <taxon>Agaricales</taxon>
        <taxon>Marasmiineae</taxon>
        <taxon>Omphalotaceae</taxon>
        <taxon>Lentinula</taxon>
    </lineage>
</organism>
<dbReference type="InterPro" id="IPR014001">
    <property type="entry name" value="Helicase_ATP-bd"/>
</dbReference>
<dbReference type="AlphaFoldDB" id="A0A9W8TVT9"/>
<dbReference type="InterPro" id="IPR027417">
    <property type="entry name" value="P-loop_NTPase"/>
</dbReference>
<name>A0A9W8TVT9_9AGAR</name>
<feature type="domain" description="Helicase ATP-binding" evidence="1">
    <location>
        <begin position="62"/>
        <end position="207"/>
    </location>
</feature>
<sequence length="207" mass="22292">MHVYEESNLFGAADVELSYTAVYTCVPGNVGELKYIYSINSNSILQVHRNTPPIASYRDTIIEALEQSQVLVLSGETGCGKSTQLPTFLLEDQLSRGKPCKIYCTEPRRISAISLAHRGSRELGEGPNAVGTLNSLAGHSTRLESNTTKNTRLAFVTNGIALRMLEGGSGQGGQGTAFDEVHERSIESDFLLIVLKCKIANDGGTLA</sequence>
<dbReference type="SUPFAM" id="SSF52540">
    <property type="entry name" value="P-loop containing nucleoside triphosphate hydrolases"/>
    <property type="match status" value="1"/>
</dbReference>
<dbReference type="GO" id="GO:0003723">
    <property type="term" value="F:RNA binding"/>
    <property type="evidence" value="ECO:0007669"/>
    <property type="project" value="TreeGrafter"/>
</dbReference>
<accession>A0A9W8TVT9</accession>
<dbReference type="Gene3D" id="3.40.50.300">
    <property type="entry name" value="P-loop containing nucleotide triphosphate hydrolases"/>
    <property type="match status" value="1"/>
</dbReference>
<evidence type="ECO:0000313" key="3">
    <source>
        <dbReference type="Proteomes" id="UP001142393"/>
    </source>
</evidence>
<dbReference type="PROSITE" id="PS51192">
    <property type="entry name" value="HELICASE_ATP_BIND_1"/>
    <property type="match status" value="1"/>
</dbReference>
<evidence type="ECO:0000313" key="2">
    <source>
        <dbReference type="EMBL" id="KAJ3742340.1"/>
    </source>
</evidence>
<gene>
    <name evidence="2" type="ORF">DFH05DRAFT_1401778</name>
</gene>
<comment type="caution">
    <text evidence="2">The sequence shown here is derived from an EMBL/GenBank/DDBJ whole genome shotgun (WGS) entry which is preliminary data.</text>
</comment>
<evidence type="ECO:0000259" key="1">
    <source>
        <dbReference type="PROSITE" id="PS51192"/>
    </source>
</evidence>
<keyword evidence="3" id="KW-1185">Reference proteome</keyword>
<dbReference type="Proteomes" id="UP001142393">
    <property type="component" value="Unassembled WGS sequence"/>
</dbReference>
<dbReference type="GO" id="GO:0004386">
    <property type="term" value="F:helicase activity"/>
    <property type="evidence" value="ECO:0007669"/>
    <property type="project" value="TreeGrafter"/>
</dbReference>
<dbReference type="PANTHER" id="PTHR18934:SF145">
    <property type="entry name" value="ATP-DEPENDENT RNA HELICASE DHX57-RELATED"/>
    <property type="match status" value="1"/>
</dbReference>